<dbReference type="AlphaFoldDB" id="A0A6J4IIK5"/>
<evidence type="ECO:0008006" key="2">
    <source>
        <dbReference type="Google" id="ProtNLM"/>
    </source>
</evidence>
<proteinExistence type="predicted"/>
<evidence type="ECO:0000313" key="1">
    <source>
        <dbReference type="EMBL" id="CAA9253807.1"/>
    </source>
</evidence>
<accession>A0A6J4IIK5</accession>
<organism evidence="1">
    <name type="scientific">uncultured Craurococcus sp</name>
    <dbReference type="NCBI Taxonomy" id="1135998"/>
    <lineage>
        <taxon>Bacteria</taxon>
        <taxon>Pseudomonadati</taxon>
        <taxon>Pseudomonadota</taxon>
        <taxon>Alphaproteobacteria</taxon>
        <taxon>Acetobacterales</taxon>
        <taxon>Acetobacteraceae</taxon>
        <taxon>Craurococcus</taxon>
        <taxon>environmental samples</taxon>
    </lineage>
</organism>
<dbReference type="EMBL" id="CADCTD010000093">
    <property type="protein sequence ID" value="CAA9253807.1"/>
    <property type="molecule type" value="Genomic_DNA"/>
</dbReference>
<reference evidence="1" key="1">
    <citation type="submission" date="2020-02" db="EMBL/GenBank/DDBJ databases">
        <authorList>
            <person name="Meier V. D."/>
        </authorList>
    </citation>
    <scope>NUCLEOTIDE SEQUENCE</scope>
    <source>
        <strain evidence="1">AVDCRST_MAG27</strain>
    </source>
</reference>
<dbReference type="PANTHER" id="PTHR21174">
    <property type="match status" value="1"/>
</dbReference>
<dbReference type="PANTHER" id="PTHR21174:SF0">
    <property type="entry name" value="HD PHOSPHOHYDROLASE FAMILY PROTEIN-RELATED"/>
    <property type="match status" value="1"/>
</dbReference>
<name>A0A6J4IIK5_9PROT</name>
<sequence length="212" mass="23009">MPTDPFADLLAHLPVPEAAREALARRMAGPGRHYHGVGHLALLWARYREYGPAAGLGDAPTTRRMACAIAWHDAVYEPQRRDNEARSAALWREAAGEAGLAAEEVEWVAGTILATADHLGYRTGPGDGARVLMLDLDLTPLGEAPEVFDRNAALLRAEYAHLDEASWRAGRKAFLAKLREVAGLYRTPVIAAAFEAQARRNIERAVAEDGPA</sequence>
<dbReference type="SUPFAM" id="SSF109604">
    <property type="entry name" value="HD-domain/PDEase-like"/>
    <property type="match status" value="1"/>
</dbReference>
<gene>
    <name evidence="1" type="ORF">AVDCRST_MAG27-2698</name>
</gene>
<dbReference type="InterPro" id="IPR009218">
    <property type="entry name" value="HD_phosphohydro"/>
</dbReference>
<protein>
    <recommendedName>
        <fullName evidence="2">COG4339 metal-dependent phosphohydrolase, HD superfamily</fullName>
    </recommendedName>
</protein>
<dbReference type="PIRSF" id="PIRSF035170">
    <property type="entry name" value="HD_phosphohydro"/>
    <property type="match status" value="1"/>
</dbReference>